<protein>
    <submittedName>
        <fullName evidence="1">Uncharacterized protein</fullName>
    </submittedName>
</protein>
<dbReference type="RefSeq" id="WP_134112788.1">
    <property type="nucleotide sequence ID" value="NZ_SOBG01000003.1"/>
</dbReference>
<comment type="caution">
    <text evidence="1">The sequence shown here is derived from an EMBL/GenBank/DDBJ whole genome shotgun (WGS) entry which is preliminary data.</text>
</comment>
<sequence>MAKTSFIRLAEVINKKQNKRVVSVIIKPTINNCTGTIWFTDLQLQEGPVLNGYTPHTESRLLKFREDGDIKSPVWFNGVVRSEETIILFNVGETSAGLDIHIYPKSDMKEGSVKLCQGVSGQKVSFPNSIAKDADLALLASTSGCTKNDVSEPKDGFYQYSAAWDSKHKVTLEQGKTARVLFYMQEMQDGGEPF</sequence>
<proteinExistence type="predicted"/>
<evidence type="ECO:0000313" key="1">
    <source>
        <dbReference type="EMBL" id="TDT71523.1"/>
    </source>
</evidence>
<dbReference type="AlphaFoldDB" id="A0AA46DZ82"/>
<organism evidence="1 2">
    <name type="scientific">Hypnocyclicus thermotrophus</name>
    <dbReference type="NCBI Taxonomy" id="1627895"/>
    <lineage>
        <taxon>Bacteria</taxon>
        <taxon>Fusobacteriati</taxon>
        <taxon>Fusobacteriota</taxon>
        <taxon>Fusobacteriia</taxon>
        <taxon>Fusobacteriales</taxon>
        <taxon>Fusobacteriaceae</taxon>
        <taxon>Hypnocyclicus</taxon>
    </lineage>
</organism>
<gene>
    <name evidence="1" type="ORF">EV215_0899</name>
</gene>
<reference evidence="1 2" key="1">
    <citation type="submission" date="2019-03" db="EMBL/GenBank/DDBJ databases">
        <title>Genomic Encyclopedia of Type Strains, Phase IV (KMG-IV): sequencing the most valuable type-strain genomes for metagenomic binning, comparative biology and taxonomic classification.</title>
        <authorList>
            <person name="Goeker M."/>
        </authorList>
    </citation>
    <scope>NUCLEOTIDE SEQUENCE [LARGE SCALE GENOMIC DNA]</scope>
    <source>
        <strain evidence="1 2">DSM 100055</strain>
    </source>
</reference>
<keyword evidence="2" id="KW-1185">Reference proteome</keyword>
<name>A0AA46DZ82_9FUSO</name>
<dbReference type="EMBL" id="SOBG01000003">
    <property type="protein sequence ID" value="TDT71523.1"/>
    <property type="molecule type" value="Genomic_DNA"/>
</dbReference>
<evidence type="ECO:0000313" key="2">
    <source>
        <dbReference type="Proteomes" id="UP000294678"/>
    </source>
</evidence>
<accession>A0AA46DZ82</accession>
<dbReference type="Proteomes" id="UP000294678">
    <property type="component" value="Unassembled WGS sequence"/>
</dbReference>